<name>A0A1J7BP72_FLAJO</name>
<feature type="chain" id="PRO_5009643526" description="DUF4440 domain-containing protein" evidence="1">
    <location>
        <begin position="22"/>
        <end position="195"/>
    </location>
</feature>
<reference evidence="2 3" key="1">
    <citation type="submission" date="2016-10" db="EMBL/GenBank/DDBJ databases">
        <title>Draft Genome Sequence of Rhizobacteria Flavobacterium johnsoniae CI04.</title>
        <authorList>
            <person name="Bravo J.I."/>
            <person name="Lozano G.L."/>
            <person name="Handelsman J."/>
        </authorList>
    </citation>
    <scope>NUCLEOTIDE SEQUENCE [LARGE SCALE GENOMIC DNA]</scope>
    <source>
        <strain evidence="2 3">CI04</strain>
    </source>
</reference>
<proteinExistence type="predicted"/>
<comment type="caution">
    <text evidence="2">The sequence shown here is derived from an EMBL/GenBank/DDBJ whole genome shotgun (WGS) entry which is preliminary data.</text>
</comment>
<gene>
    <name evidence="2" type="ORF">BKM63_15920</name>
</gene>
<evidence type="ECO:0000313" key="3">
    <source>
        <dbReference type="Proteomes" id="UP000182826"/>
    </source>
</evidence>
<dbReference type="Proteomes" id="UP000182826">
    <property type="component" value="Unassembled WGS sequence"/>
</dbReference>
<evidence type="ECO:0000256" key="1">
    <source>
        <dbReference type="SAM" id="SignalP"/>
    </source>
</evidence>
<dbReference type="EMBL" id="MLFK01000009">
    <property type="protein sequence ID" value="OIV40381.1"/>
    <property type="molecule type" value="Genomic_DNA"/>
</dbReference>
<evidence type="ECO:0000313" key="2">
    <source>
        <dbReference type="EMBL" id="OIV40381.1"/>
    </source>
</evidence>
<feature type="signal peptide" evidence="1">
    <location>
        <begin position="1"/>
        <end position="21"/>
    </location>
</feature>
<dbReference type="RefSeq" id="WP_071637582.1">
    <property type="nucleotide sequence ID" value="NZ_MLFK01000009.1"/>
</dbReference>
<dbReference type="AlphaFoldDB" id="A0A1J7BP72"/>
<dbReference type="PROSITE" id="PS51257">
    <property type="entry name" value="PROKAR_LIPOPROTEIN"/>
    <property type="match status" value="1"/>
</dbReference>
<accession>A0A1J7BP72</accession>
<organism evidence="2 3">
    <name type="scientific">Flavobacterium johnsoniae</name>
    <name type="common">Cytophaga johnsonae</name>
    <dbReference type="NCBI Taxonomy" id="986"/>
    <lineage>
        <taxon>Bacteria</taxon>
        <taxon>Pseudomonadati</taxon>
        <taxon>Bacteroidota</taxon>
        <taxon>Flavobacteriia</taxon>
        <taxon>Flavobacteriales</taxon>
        <taxon>Flavobacteriaceae</taxon>
        <taxon>Flavobacterium</taxon>
    </lineage>
</organism>
<evidence type="ECO:0008006" key="4">
    <source>
        <dbReference type="Google" id="ProtNLM"/>
    </source>
</evidence>
<keyword evidence="3" id="KW-1185">Reference proteome</keyword>
<keyword evidence="1" id="KW-0732">Signal</keyword>
<sequence length="195" mass="23161">MKWLKKILIIITLFALSCASAQYVESYEPINVFLETQKLEKGREYILQRDKADNIQALRIFNGGLGEEHIIDSKDPIDPTDGLFVEKHWKKMYKQYAQDTISKYWKKEDFPAYNFILENGTGLTLKESFLRKYINSRINEMIILSEPMYYMNKRYIMFYYAKVYFDSSGSSQVIIMKKENGKWVVVREIGDYIYN</sequence>
<protein>
    <recommendedName>
        <fullName evidence="4">DUF4440 domain-containing protein</fullName>
    </recommendedName>
</protein>
<dbReference type="OrthoDB" id="1342391at2"/>